<evidence type="ECO:0000313" key="2">
    <source>
        <dbReference type="EMBL" id="KAH0448277.1"/>
    </source>
</evidence>
<protein>
    <recommendedName>
        <fullName evidence="1">Disease resistance protein winged helix domain-containing protein</fullName>
    </recommendedName>
</protein>
<dbReference type="Pfam" id="PF23559">
    <property type="entry name" value="WHD_DRP"/>
    <property type="match status" value="1"/>
</dbReference>
<gene>
    <name evidence="2" type="ORF">IEQ34_022077</name>
</gene>
<comment type="caution">
    <text evidence="2">The sequence shown here is derived from an EMBL/GenBank/DDBJ whole genome shotgun (WGS) entry which is preliminary data.</text>
</comment>
<organism evidence="2 3">
    <name type="scientific">Dendrobium chrysotoxum</name>
    <name type="common">Orchid</name>
    <dbReference type="NCBI Taxonomy" id="161865"/>
    <lineage>
        <taxon>Eukaryota</taxon>
        <taxon>Viridiplantae</taxon>
        <taxon>Streptophyta</taxon>
        <taxon>Embryophyta</taxon>
        <taxon>Tracheophyta</taxon>
        <taxon>Spermatophyta</taxon>
        <taxon>Magnoliopsida</taxon>
        <taxon>Liliopsida</taxon>
        <taxon>Asparagales</taxon>
        <taxon>Orchidaceae</taxon>
        <taxon>Epidendroideae</taxon>
        <taxon>Malaxideae</taxon>
        <taxon>Dendrobiinae</taxon>
        <taxon>Dendrobium</taxon>
    </lineage>
</organism>
<sequence length="280" mass="31666">MPEVLPVEYLSIILRRVLINPAINLPEYLPDITDGICVGILKTPAQFWRFSRRNITDGISVRKSAVRLSAEQSTENAIVDSGVTIFAKNSAGAPTKLRNRTLQWVVLPALQSETDDLARIWIVLDFIQHPHFQGKTMEDIGGRYFDVLTKKKSFFDESVIKEGGSFIIWIGVFKYLHSLPSSGKCSNQDHCSTLVKTFPISRSLRLSCMCIDGLGMILEERIGELKNMNELHKLEIHNLENMKEIKAACVGYMGARSTVWINNVNIMLNLEMIKLAYHLE</sequence>
<accession>A0AAV7FXX8</accession>
<proteinExistence type="predicted"/>
<reference evidence="2 3" key="1">
    <citation type="journal article" date="2021" name="Hortic Res">
        <title>Chromosome-scale assembly of the Dendrobium chrysotoxum genome enhances the understanding of orchid evolution.</title>
        <authorList>
            <person name="Zhang Y."/>
            <person name="Zhang G.Q."/>
            <person name="Zhang D."/>
            <person name="Liu X.D."/>
            <person name="Xu X.Y."/>
            <person name="Sun W.H."/>
            <person name="Yu X."/>
            <person name="Zhu X."/>
            <person name="Wang Z.W."/>
            <person name="Zhao X."/>
            <person name="Zhong W.Y."/>
            <person name="Chen H."/>
            <person name="Yin W.L."/>
            <person name="Huang T."/>
            <person name="Niu S.C."/>
            <person name="Liu Z.J."/>
        </authorList>
    </citation>
    <scope>NUCLEOTIDE SEQUENCE [LARGE SCALE GENOMIC DNA]</scope>
    <source>
        <strain evidence="2">Lindl</strain>
    </source>
</reference>
<keyword evidence="3" id="KW-1185">Reference proteome</keyword>
<dbReference type="AlphaFoldDB" id="A0AAV7FXX8"/>
<dbReference type="EMBL" id="JAGFBR010000019">
    <property type="protein sequence ID" value="KAH0448277.1"/>
    <property type="molecule type" value="Genomic_DNA"/>
</dbReference>
<evidence type="ECO:0000259" key="1">
    <source>
        <dbReference type="Pfam" id="PF23559"/>
    </source>
</evidence>
<dbReference type="InterPro" id="IPR058922">
    <property type="entry name" value="WHD_DRP"/>
</dbReference>
<name>A0AAV7FXX8_DENCH</name>
<dbReference type="Proteomes" id="UP000775213">
    <property type="component" value="Unassembled WGS sequence"/>
</dbReference>
<evidence type="ECO:0000313" key="3">
    <source>
        <dbReference type="Proteomes" id="UP000775213"/>
    </source>
</evidence>
<feature type="domain" description="Disease resistance protein winged helix" evidence="1">
    <location>
        <begin position="113"/>
        <end position="158"/>
    </location>
</feature>